<organism evidence="2 3">
    <name type="scientific">Chitinophaga silvatica</name>
    <dbReference type="NCBI Taxonomy" id="2282649"/>
    <lineage>
        <taxon>Bacteria</taxon>
        <taxon>Pseudomonadati</taxon>
        <taxon>Bacteroidota</taxon>
        <taxon>Chitinophagia</taxon>
        <taxon>Chitinophagales</taxon>
        <taxon>Chitinophagaceae</taxon>
        <taxon>Chitinophaga</taxon>
    </lineage>
</organism>
<accession>A0A3E1Y6K2</accession>
<name>A0A3E1Y6K2_9BACT</name>
<dbReference type="AlphaFoldDB" id="A0A3E1Y6K2"/>
<reference evidence="2 3" key="1">
    <citation type="submission" date="2018-07" db="EMBL/GenBank/DDBJ databases">
        <title>Chitinophaga K2CV101002-2 sp. nov., isolated from a monsoon evergreen broad-leaved forest soil.</title>
        <authorList>
            <person name="Lv Y."/>
        </authorList>
    </citation>
    <scope>NUCLEOTIDE SEQUENCE [LARGE SCALE GENOMIC DNA]</scope>
    <source>
        <strain evidence="2 3">GDMCC 1.1288</strain>
    </source>
</reference>
<keyword evidence="3" id="KW-1185">Reference proteome</keyword>
<protein>
    <submittedName>
        <fullName evidence="2">Type IX secretion system membrane protein PorP/SprF</fullName>
    </submittedName>
</protein>
<dbReference type="NCBIfam" id="TIGR03519">
    <property type="entry name" value="T9SS_PorP_fam"/>
    <property type="match status" value="1"/>
</dbReference>
<evidence type="ECO:0000256" key="1">
    <source>
        <dbReference type="SAM" id="SignalP"/>
    </source>
</evidence>
<dbReference type="InterPro" id="IPR019861">
    <property type="entry name" value="PorP/SprF_Bacteroidetes"/>
</dbReference>
<comment type="caution">
    <text evidence="2">The sequence shown here is derived from an EMBL/GenBank/DDBJ whole genome shotgun (WGS) entry which is preliminary data.</text>
</comment>
<dbReference type="Proteomes" id="UP000260644">
    <property type="component" value="Unassembled WGS sequence"/>
</dbReference>
<evidence type="ECO:0000313" key="2">
    <source>
        <dbReference type="EMBL" id="RFS20531.1"/>
    </source>
</evidence>
<dbReference type="RefSeq" id="WP_116977251.1">
    <property type="nucleotide sequence ID" value="NZ_QPMM01000010.1"/>
</dbReference>
<dbReference type="Pfam" id="PF11751">
    <property type="entry name" value="PorP_SprF"/>
    <property type="match status" value="1"/>
</dbReference>
<evidence type="ECO:0000313" key="3">
    <source>
        <dbReference type="Proteomes" id="UP000260644"/>
    </source>
</evidence>
<feature type="signal peptide" evidence="1">
    <location>
        <begin position="1"/>
        <end position="20"/>
    </location>
</feature>
<feature type="chain" id="PRO_5017640723" evidence="1">
    <location>
        <begin position="21"/>
        <end position="332"/>
    </location>
</feature>
<dbReference type="EMBL" id="QPMM01000010">
    <property type="protein sequence ID" value="RFS20531.1"/>
    <property type="molecule type" value="Genomic_DNA"/>
</dbReference>
<dbReference type="OrthoDB" id="645740at2"/>
<proteinExistence type="predicted"/>
<sequence length="332" mass="36828">MKPGRFLLFCCCLITTGLKAQDPHFSQYFTSPMTLNPAITGQGVDDWRMGINARSQWWGEAIKPYYTLTTSLEKSIVVGNNNLGLGGSVLSDQSNGGILKNNYFSFSTAYHLKLDNLDRHTLSAGLMGTYANRILDATKFLYQSQLGSMGFQRDLPPNDAVNIQKNRYLDVSGGLYYNYNRDNYGISAGAAIFHAARPSEGAYNNSEYKIPRKLSLQAGGWINSGTANSFHLSTIADFQGGNSIYTVGGIYKIGMDDGLLHSINVGLWERFGDALYPYFGVETSRWIAGLTYDYVQSDLKNFQSVQSMELSFVWQFGKKRSSPTAGSSVFKY</sequence>
<gene>
    <name evidence="2" type="ORF">DVR12_18365</name>
</gene>
<keyword evidence="1" id="KW-0732">Signal</keyword>